<dbReference type="Gene3D" id="3.30.450.20">
    <property type="entry name" value="PAS domain"/>
    <property type="match status" value="1"/>
</dbReference>
<proteinExistence type="predicted"/>
<keyword evidence="1 2" id="KW-0597">Phosphoprotein</keyword>
<dbReference type="Gene3D" id="3.40.50.2300">
    <property type="match status" value="1"/>
</dbReference>
<protein>
    <submittedName>
        <fullName evidence="4">Response regulator</fullName>
    </submittedName>
</protein>
<dbReference type="InterPro" id="IPR050595">
    <property type="entry name" value="Bact_response_regulator"/>
</dbReference>
<dbReference type="AlphaFoldDB" id="A0AAU7JJ78"/>
<dbReference type="PANTHER" id="PTHR44591">
    <property type="entry name" value="STRESS RESPONSE REGULATOR PROTEIN 1"/>
    <property type="match status" value="1"/>
</dbReference>
<dbReference type="PANTHER" id="PTHR44591:SF21">
    <property type="entry name" value="TWO-COMPONENT RESPONSE REGULATOR"/>
    <property type="match status" value="1"/>
</dbReference>
<evidence type="ECO:0000256" key="1">
    <source>
        <dbReference type="ARBA" id="ARBA00022553"/>
    </source>
</evidence>
<dbReference type="GO" id="GO:0000160">
    <property type="term" value="P:phosphorelay signal transduction system"/>
    <property type="evidence" value="ECO:0007669"/>
    <property type="project" value="InterPro"/>
</dbReference>
<dbReference type="Pfam" id="PF00072">
    <property type="entry name" value="Response_reg"/>
    <property type="match status" value="1"/>
</dbReference>
<dbReference type="InterPro" id="IPR001789">
    <property type="entry name" value="Sig_transdc_resp-reg_receiver"/>
</dbReference>
<dbReference type="EMBL" id="CP157484">
    <property type="protein sequence ID" value="XBO40270.1"/>
    <property type="molecule type" value="Genomic_DNA"/>
</dbReference>
<evidence type="ECO:0000259" key="3">
    <source>
        <dbReference type="PROSITE" id="PS50110"/>
    </source>
</evidence>
<dbReference type="CDD" id="cd00156">
    <property type="entry name" value="REC"/>
    <property type="match status" value="1"/>
</dbReference>
<accession>A0AAU7JJ78</accession>
<feature type="modified residue" description="4-aspartylphosphate" evidence="2">
    <location>
        <position position="190"/>
    </location>
</feature>
<evidence type="ECO:0000256" key="2">
    <source>
        <dbReference type="PROSITE-ProRule" id="PRU00169"/>
    </source>
</evidence>
<organism evidence="4">
    <name type="scientific">Alsobacter sp. KACC 23698</name>
    <dbReference type="NCBI Taxonomy" id="3149229"/>
    <lineage>
        <taxon>Bacteria</taxon>
        <taxon>Pseudomonadati</taxon>
        <taxon>Pseudomonadota</taxon>
        <taxon>Alphaproteobacteria</taxon>
        <taxon>Hyphomicrobiales</taxon>
        <taxon>Alsobacteraceae</taxon>
        <taxon>Alsobacter</taxon>
    </lineage>
</organism>
<dbReference type="PROSITE" id="PS50110">
    <property type="entry name" value="RESPONSE_REGULATORY"/>
    <property type="match status" value="1"/>
</dbReference>
<dbReference type="SUPFAM" id="SSF52172">
    <property type="entry name" value="CheY-like"/>
    <property type="match status" value="1"/>
</dbReference>
<dbReference type="RefSeq" id="WP_406857125.1">
    <property type="nucleotide sequence ID" value="NZ_CP157484.1"/>
</dbReference>
<dbReference type="InterPro" id="IPR011006">
    <property type="entry name" value="CheY-like_superfamily"/>
</dbReference>
<dbReference type="SMART" id="SM00448">
    <property type="entry name" value="REC"/>
    <property type="match status" value="1"/>
</dbReference>
<gene>
    <name evidence="4" type="ORF">ABEG18_05675</name>
</gene>
<name>A0AAU7JJ78_9HYPH</name>
<reference evidence="4" key="1">
    <citation type="submission" date="2024-05" db="EMBL/GenBank/DDBJ databases">
        <authorList>
            <person name="Kim S."/>
            <person name="Heo J."/>
            <person name="Choi H."/>
            <person name="Choi Y."/>
            <person name="Kwon S.-W."/>
            <person name="Kim Y."/>
        </authorList>
    </citation>
    <scope>NUCLEOTIDE SEQUENCE</scope>
    <source>
        <strain evidence="4">KACC 23698</strain>
    </source>
</reference>
<sequence>MARRRAGPTGAFDGVIVASLGPEFFANAFKGLVVSPDDAISFIREDGAMLARGPQPLRQPVQLAPDSGPLANLHQGEMNAIWSCDGSPRTSQRSSGRSYWIAISPRSDWPSTLNLPRAEIDARVAPTPTSGDQRPAAARRRVLLVEDNLPVAEVGRAILVERGHAVTVCANARDALALLAQGAYDVVRSDRVMPGAMNGLDLARAVAARHAGLPIVLMTGYSEAANRAIAEGFTLLLKPYEPLALAKAVESAGAPESESAT</sequence>
<evidence type="ECO:0000313" key="4">
    <source>
        <dbReference type="EMBL" id="XBO40270.1"/>
    </source>
</evidence>
<feature type="domain" description="Response regulatory" evidence="3">
    <location>
        <begin position="141"/>
        <end position="253"/>
    </location>
</feature>